<dbReference type="GO" id="GO:0030894">
    <property type="term" value="C:replisome"/>
    <property type="evidence" value="ECO:0007669"/>
    <property type="project" value="TreeGrafter"/>
</dbReference>
<dbReference type="Gene3D" id="1.10.150.80">
    <property type="entry name" value="HRDC domain"/>
    <property type="match status" value="1"/>
</dbReference>
<evidence type="ECO:0000256" key="8">
    <source>
        <dbReference type="ARBA" id="ARBA00022806"/>
    </source>
</evidence>
<dbReference type="InterPro" id="IPR002121">
    <property type="entry name" value="HRDC_dom"/>
</dbReference>
<evidence type="ECO:0000256" key="12">
    <source>
        <dbReference type="ARBA" id="ARBA00023172"/>
    </source>
</evidence>
<dbReference type="SMART" id="SM00487">
    <property type="entry name" value="DEXDc"/>
    <property type="match status" value="1"/>
</dbReference>
<dbReference type="InterPro" id="IPR027417">
    <property type="entry name" value="P-loop_NTPase"/>
</dbReference>
<proteinExistence type="inferred from homology"/>
<evidence type="ECO:0000256" key="16">
    <source>
        <dbReference type="NCBIfam" id="TIGR01389"/>
    </source>
</evidence>
<evidence type="ECO:0000256" key="10">
    <source>
        <dbReference type="ARBA" id="ARBA00022840"/>
    </source>
</evidence>
<evidence type="ECO:0000256" key="6">
    <source>
        <dbReference type="ARBA" id="ARBA00022763"/>
    </source>
</evidence>
<dbReference type="EC" id="5.6.2.4" evidence="16"/>
<organism evidence="20 21">
    <name type="scientific">Paremcibacter congregatus</name>
    <dbReference type="NCBI Taxonomy" id="2043170"/>
    <lineage>
        <taxon>Bacteria</taxon>
        <taxon>Pseudomonadati</taxon>
        <taxon>Pseudomonadota</taxon>
        <taxon>Alphaproteobacteria</taxon>
        <taxon>Emcibacterales</taxon>
        <taxon>Emcibacteraceae</taxon>
        <taxon>Paremcibacter</taxon>
    </lineage>
</organism>
<dbReference type="Proteomes" id="UP000229730">
    <property type="component" value="Unassembled WGS sequence"/>
</dbReference>
<feature type="domain" description="HRDC" evidence="17">
    <location>
        <begin position="533"/>
        <end position="610"/>
    </location>
</feature>
<dbReference type="Pfam" id="PF16124">
    <property type="entry name" value="RecQ_Zn_bind"/>
    <property type="match status" value="1"/>
</dbReference>
<dbReference type="InterPro" id="IPR044876">
    <property type="entry name" value="HRDC_dom_sf"/>
</dbReference>
<evidence type="ECO:0000256" key="7">
    <source>
        <dbReference type="ARBA" id="ARBA00022801"/>
    </source>
</evidence>
<comment type="similarity">
    <text evidence="3">Belongs to the helicase family. RecQ subfamily.</text>
</comment>
<dbReference type="SUPFAM" id="SSF52540">
    <property type="entry name" value="P-loop containing nucleoside triphosphate hydrolases"/>
    <property type="match status" value="2"/>
</dbReference>
<comment type="catalytic activity">
    <reaction evidence="15">
        <text>Couples ATP hydrolysis with the unwinding of duplex DNA by translocating in the 3'-5' direction.</text>
        <dbReference type="EC" id="5.6.2.4"/>
    </reaction>
</comment>
<dbReference type="GO" id="GO:0006281">
    <property type="term" value="P:DNA repair"/>
    <property type="evidence" value="ECO:0007669"/>
    <property type="project" value="UniProtKB-KW"/>
</dbReference>
<dbReference type="GO" id="GO:0003677">
    <property type="term" value="F:DNA binding"/>
    <property type="evidence" value="ECO:0007669"/>
    <property type="project" value="UniProtKB-KW"/>
</dbReference>
<keyword evidence="9" id="KW-0862">Zinc</keyword>
<dbReference type="Gene3D" id="3.40.50.300">
    <property type="entry name" value="P-loop containing nucleotide triphosphate hydrolases"/>
    <property type="match status" value="2"/>
</dbReference>
<dbReference type="InterPro" id="IPR004589">
    <property type="entry name" value="DNA_helicase_ATP-dep_RecQ"/>
</dbReference>
<dbReference type="InterPro" id="IPR014001">
    <property type="entry name" value="Helicase_ATP-bd"/>
</dbReference>
<dbReference type="CDD" id="cd17920">
    <property type="entry name" value="DEXHc_RecQ"/>
    <property type="match status" value="1"/>
</dbReference>
<dbReference type="InterPro" id="IPR011545">
    <property type="entry name" value="DEAD/DEAH_box_helicase_dom"/>
</dbReference>
<dbReference type="SMART" id="SM00490">
    <property type="entry name" value="HELICc"/>
    <property type="match status" value="1"/>
</dbReference>
<keyword evidence="7" id="KW-0378">Hydrolase</keyword>
<dbReference type="InterPro" id="IPR036388">
    <property type="entry name" value="WH-like_DNA-bd_sf"/>
</dbReference>
<keyword evidence="5" id="KW-0547">Nucleotide-binding</keyword>
<dbReference type="SUPFAM" id="SSF47819">
    <property type="entry name" value="HRDC-like"/>
    <property type="match status" value="1"/>
</dbReference>
<dbReference type="PROSITE" id="PS51194">
    <property type="entry name" value="HELICASE_CTER"/>
    <property type="match status" value="1"/>
</dbReference>
<evidence type="ECO:0000313" key="21">
    <source>
        <dbReference type="Proteomes" id="UP000229730"/>
    </source>
</evidence>
<dbReference type="FunCoup" id="A0A2G4YLP4">
    <property type="interactions" value="377"/>
</dbReference>
<keyword evidence="21" id="KW-1185">Reference proteome</keyword>
<dbReference type="PANTHER" id="PTHR13710:SF105">
    <property type="entry name" value="ATP-DEPENDENT DNA HELICASE Q1"/>
    <property type="match status" value="1"/>
</dbReference>
<evidence type="ECO:0000259" key="19">
    <source>
        <dbReference type="PROSITE" id="PS51194"/>
    </source>
</evidence>
<comment type="caution">
    <text evidence="20">The sequence shown here is derived from an EMBL/GenBank/DDBJ whole genome shotgun (WGS) entry which is preliminary data.</text>
</comment>
<reference evidence="20 21" key="1">
    <citation type="submission" date="2017-10" db="EMBL/GenBank/DDBJ databases">
        <title>Frigbacter circumglobatus gen. nov. sp. nov., isolated from sediment cultured in situ.</title>
        <authorList>
            <person name="Zhao Z."/>
        </authorList>
    </citation>
    <scope>NUCLEOTIDE SEQUENCE [LARGE SCALE GENOMIC DNA]</scope>
    <source>
        <strain evidence="20 21">ZYL</strain>
    </source>
</reference>
<evidence type="ECO:0000313" key="20">
    <source>
        <dbReference type="EMBL" id="PHZ83217.1"/>
    </source>
</evidence>
<dbReference type="SMART" id="SM00341">
    <property type="entry name" value="HRDC"/>
    <property type="match status" value="1"/>
</dbReference>
<keyword evidence="12" id="KW-0233">DNA recombination</keyword>
<protein>
    <recommendedName>
        <fullName evidence="16">DNA helicase RecQ</fullName>
        <ecNumber evidence="16">5.6.2.4</ecNumber>
    </recommendedName>
</protein>
<dbReference type="EMBL" id="PDEM01000033">
    <property type="protein sequence ID" value="PHZ83217.1"/>
    <property type="molecule type" value="Genomic_DNA"/>
</dbReference>
<dbReference type="InterPro" id="IPR006293">
    <property type="entry name" value="DNA_helicase_ATP-dep_RecQ_bac"/>
</dbReference>
<dbReference type="PROSITE" id="PS50967">
    <property type="entry name" value="HRDC"/>
    <property type="match status" value="1"/>
</dbReference>
<keyword evidence="11" id="KW-0238">DNA-binding</keyword>
<dbReference type="GO" id="GO:0005524">
    <property type="term" value="F:ATP binding"/>
    <property type="evidence" value="ECO:0007669"/>
    <property type="project" value="UniProtKB-KW"/>
</dbReference>
<evidence type="ECO:0000259" key="17">
    <source>
        <dbReference type="PROSITE" id="PS50967"/>
    </source>
</evidence>
<evidence type="ECO:0000256" key="5">
    <source>
        <dbReference type="ARBA" id="ARBA00022741"/>
    </source>
</evidence>
<dbReference type="OrthoDB" id="9760034at2"/>
<dbReference type="GO" id="GO:0009432">
    <property type="term" value="P:SOS response"/>
    <property type="evidence" value="ECO:0007669"/>
    <property type="project" value="UniProtKB-UniRule"/>
</dbReference>
<evidence type="ECO:0000256" key="15">
    <source>
        <dbReference type="ARBA" id="ARBA00034617"/>
    </source>
</evidence>
<dbReference type="GO" id="GO:0006260">
    <property type="term" value="P:DNA replication"/>
    <property type="evidence" value="ECO:0007669"/>
    <property type="project" value="InterPro"/>
</dbReference>
<dbReference type="GO" id="GO:0009378">
    <property type="term" value="F:four-way junction helicase activity"/>
    <property type="evidence" value="ECO:0007669"/>
    <property type="project" value="TreeGrafter"/>
</dbReference>
<evidence type="ECO:0000256" key="4">
    <source>
        <dbReference type="ARBA" id="ARBA00022723"/>
    </source>
</evidence>
<keyword evidence="6" id="KW-0227">DNA damage</keyword>
<evidence type="ECO:0000256" key="14">
    <source>
        <dbReference type="ARBA" id="ARBA00023235"/>
    </source>
</evidence>
<keyword evidence="14" id="KW-0413">Isomerase</keyword>
<evidence type="ECO:0000256" key="11">
    <source>
        <dbReference type="ARBA" id="ARBA00023125"/>
    </source>
</evidence>
<accession>A0A2G4YLP4</accession>
<dbReference type="GO" id="GO:0006310">
    <property type="term" value="P:DNA recombination"/>
    <property type="evidence" value="ECO:0007669"/>
    <property type="project" value="UniProtKB-UniRule"/>
</dbReference>
<dbReference type="AlphaFoldDB" id="A0A2G4YLP4"/>
<dbReference type="GO" id="GO:0016787">
    <property type="term" value="F:hydrolase activity"/>
    <property type="evidence" value="ECO:0007669"/>
    <property type="project" value="UniProtKB-KW"/>
</dbReference>
<dbReference type="FunFam" id="3.40.50.300:FF:000296">
    <property type="entry name" value="ATP-dependent DNA helicase RecQ"/>
    <property type="match status" value="1"/>
</dbReference>
<dbReference type="Pfam" id="PF00570">
    <property type="entry name" value="HRDC"/>
    <property type="match status" value="1"/>
</dbReference>
<evidence type="ECO:0000259" key="18">
    <source>
        <dbReference type="PROSITE" id="PS51192"/>
    </source>
</evidence>
<feature type="domain" description="Helicase C-terminal" evidence="19">
    <location>
        <begin position="216"/>
        <end position="366"/>
    </location>
</feature>
<dbReference type="Pfam" id="PF00270">
    <property type="entry name" value="DEAD"/>
    <property type="match status" value="1"/>
</dbReference>
<feature type="domain" description="Helicase ATP-binding" evidence="18">
    <location>
        <begin position="27"/>
        <end position="195"/>
    </location>
</feature>
<dbReference type="GO" id="GO:0005737">
    <property type="term" value="C:cytoplasm"/>
    <property type="evidence" value="ECO:0007669"/>
    <property type="project" value="TreeGrafter"/>
</dbReference>
<keyword evidence="8 20" id="KW-0347">Helicase</keyword>
<dbReference type="RefSeq" id="WP_099475110.1">
    <property type="nucleotide sequence ID" value="NZ_CP041025.1"/>
</dbReference>
<evidence type="ECO:0000256" key="13">
    <source>
        <dbReference type="ARBA" id="ARBA00023204"/>
    </source>
</evidence>
<keyword evidence="13" id="KW-0234">DNA repair</keyword>
<comment type="cofactor">
    <cofactor evidence="1">
        <name>Mg(2+)</name>
        <dbReference type="ChEBI" id="CHEBI:18420"/>
    </cofactor>
</comment>
<dbReference type="Gene3D" id="1.10.10.10">
    <property type="entry name" value="Winged helix-like DNA-binding domain superfamily/Winged helix DNA-binding domain"/>
    <property type="match status" value="1"/>
</dbReference>
<keyword evidence="4" id="KW-0479">Metal-binding</keyword>
<dbReference type="GO" id="GO:0046872">
    <property type="term" value="F:metal ion binding"/>
    <property type="evidence" value="ECO:0007669"/>
    <property type="project" value="UniProtKB-KW"/>
</dbReference>
<evidence type="ECO:0000256" key="3">
    <source>
        <dbReference type="ARBA" id="ARBA00005446"/>
    </source>
</evidence>
<comment type="cofactor">
    <cofactor evidence="2">
        <name>Zn(2+)</name>
        <dbReference type="ChEBI" id="CHEBI:29105"/>
    </cofactor>
</comment>
<keyword evidence="10" id="KW-0067">ATP-binding</keyword>
<dbReference type="PANTHER" id="PTHR13710">
    <property type="entry name" value="DNA HELICASE RECQ FAMILY MEMBER"/>
    <property type="match status" value="1"/>
</dbReference>
<gene>
    <name evidence="20" type="primary">recQ</name>
    <name evidence="20" type="ORF">CRD36_16710</name>
</gene>
<dbReference type="InterPro" id="IPR001650">
    <property type="entry name" value="Helicase_C-like"/>
</dbReference>
<dbReference type="InterPro" id="IPR010997">
    <property type="entry name" value="HRDC-like_sf"/>
</dbReference>
<dbReference type="InterPro" id="IPR032284">
    <property type="entry name" value="RecQ_Zn-bd"/>
</dbReference>
<dbReference type="Pfam" id="PF00271">
    <property type="entry name" value="Helicase_C"/>
    <property type="match status" value="1"/>
</dbReference>
<dbReference type="NCBIfam" id="TIGR01389">
    <property type="entry name" value="recQ"/>
    <property type="match status" value="1"/>
</dbReference>
<dbReference type="PROSITE" id="PS51192">
    <property type="entry name" value="HELICASE_ATP_BIND_1"/>
    <property type="match status" value="1"/>
</dbReference>
<dbReference type="SMART" id="SM00956">
    <property type="entry name" value="RQC"/>
    <property type="match status" value="1"/>
</dbReference>
<evidence type="ECO:0000256" key="2">
    <source>
        <dbReference type="ARBA" id="ARBA00001947"/>
    </source>
</evidence>
<dbReference type="GO" id="GO:0043590">
    <property type="term" value="C:bacterial nucleoid"/>
    <property type="evidence" value="ECO:0007669"/>
    <property type="project" value="TreeGrafter"/>
</dbReference>
<dbReference type="NCBIfam" id="TIGR00614">
    <property type="entry name" value="recQ_fam"/>
    <property type="match status" value="1"/>
</dbReference>
<dbReference type="Pfam" id="PF09382">
    <property type="entry name" value="RQC"/>
    <property type="match status" value="1"/>
</dbReference>
<name>A0A2G4YLP4_9PROT</name>
<evidence type="ECO:0000256" key="1">
    <source>
        <dbReference type="ARBA" id="ARBA00001946"/>
    </source>
</evidence>
<dbReference type="InterPro" id="IPR018982">
    <property type="entry name" value="RQC_domain"/>
</dbReference>
<sequence>MHSPSAHSLLKDVFGYDQFRGKQEEIIDQVVAGENILAVMPTGAGKSLCFQVPGLIRDGLTIVISPLISLMQNQVAALRIAGVAAASLNSNNSFEDNRDIWRDMQTGALKFLYVSPEKLMTESMLSAMDNLNINLFAIDEAHCISQWGAAFRPEYEDLGQLHRRYPDVPIIALTATADQATRDQICEKIFSNQVTRYLTGFDRPNITLNVEIKNGWKKQILAFMKGRPKENGIVYCLSRKKTEEAAKALVDKGYHALAYHAGMSNQQREENLNRFMAEPDLIMVATIAFGMGIDKPDIRFVFHTDLPSSPEAYYQEIGRAGRDGNPAVAHMLYGMDDIRMRRMFIDNEKSDEGHKRRGHQRLNALLSFCEAPECRRVSLLHYFGDDPDYAKCGNCDLCDNPQETIEATEIGQKLVSAIYRTGQNFGVTHIIDILRGKVTDKVAQLSHDELPTFGVGQDLGINEWKAVARQLMARGFLLSDMEYGALKITGSGVQLLKGQESFRYRPDVILKSAAGSKSGRKARKTQDMISDLPEAAQELFLQLKHFRAQIAKTRGVPAYVIFSDKSLIDMAQHQPQTLAEFGEIYGVGASKTTEFGALFIEFITDHGSTG</sequence>
<evidence type="ECO:0000256" key="9">
    <source>
        <dbReference type="ARBA" id="ARBA00022833"/>
    </source>
</evidence>
<dbReference type="GO" id="GO:0043138">
    <property type="term" value="F:3'-5' DNA helicase activity"/>
    <property type="evidence" value="ECO:0007669"/>
    <property type="project" value="UniProtKB-EC"/>
</dbReference>
<dbReference type="InParanoid" id="A0A2G4YLP4"/>